<accession>A0A5C4N320</accession>
<proteinExistence type="predicted"/>
<dbReference type="SUPFAM" id="SSF52096">
    <property type="entry name" value="ClpP/crotonase"/>
    <property type="match status" value="1"/>
</dbReference>
<dbReference type="GO" id="GO:0006635">
    <property type="term" value="P:fatty acid beta-oxidation"/>
    <property type="evidence" value="ECO:0007669"/>
    <property type="project" value="TreeGrafter"/>
</dbReference>
<dbReference type="EMBL" id="VDFR01000004">
    <property type="protein sequence ID" value="TNC52200.1"/>
    <property type="molecule type" value="Genomic_DNA"/>
</dbReference>
<sequence>MTVTLTHEPSGAAILTFAAPPVNLYSLELHAAFEDALDTLAAEPPRALLIRAEGKVVSGGVDVALFDAQTSVAEGKALFDTMLELPLRIAALDYPVVFCAHALCLTWALEVALACDLIVASERARFGLVEKVVGLTPTMGGTQRFASRAGIGRAKEFVMTGDLYDAATLERWGVVNRVHPADELDAAVAELVDALASGPTRAHAATKDVLRAVERGGVAAADAEITSIAAALYDTEDLRTGIGSFLESGPGKATYTGR</sequence>
<comment type="caution">
    <text evidence="1">The sequence shown here is derived from an EMBL/GenBank/DDBJ whole genome shotgun (WGS) entry which is preliminary data.</text>
</comment>
<dbReference type="AlphaFoldDB" id="A0A5C4N320"/>
<dbReference type="PANTHER" id="PTHR11941">
    <property type="entry name" value="ENOYL-COA HYDRATASE-RELATED"/>
    <property type="match status" value="1"/>
</dbReference>
<evidence type="ECO:0000313" key="2">
    <source>
        <dbReference type="EMBL" id="TNC52200.1"/>
    </source>
</evidence>
<organism evidence="1 3">
    <name type="scientific">Mumia zhuanghuii</name>
    <dbReference type="NCBI Taxonomy" id="2585211"/>
    <lineage>
        <taxon>Bacteria</taxon>
        <taxon>Bacillati</taxon>
        <taxon>Actinomycetota</taxon>
        <taxon>Actinomycetes</taxon>
        <taxon>Propionibacteriales</taxon>
        <taxon>Nocardioidaceae</taxon>
        <taxon>Mumia</taxon>
    </lineage>
</organism>
<gene>
    <name evidence="2" type="ORF">FHE65_01095</name>
    <name evidence="1" type="ORF">FHE65_02160</name>
</gene>
<protein>
    <submittedName>
        <fullName evidence="1">Enoyl-CoA hydratase/isomerase family protein</fullName>
    </submittedName>
</protein>
<reference evidence="1 3" key="1">
    <citation type="submission" date="2019-05" db="EMBL/GenBank/DDBJ databases">
        <title>Mumia sp. nov., isolated from the intestinal contents of plateau pika (Ochotona curzoniae) in the Qinghai-Tibet plateau of China.</title>
        <authorList>
            <person name="Tian Z."/>
        </authorList>
    </citation>
    <scope>NUCLEOTIDE SEQUENCE [LARGE SCALE GENOMIC DNA]</scope>
    <source>
        <strain evidence="3">527</strain>
        <strain evidence="1">Z527</strain>
    </source>
</reference>
<dbReference type="PANTHER" id="PTHR11941:SF54">
    <property type="entry name" value="ENOYL-COA HYDRATASE, MITOCHONDRIAL"/>
    <property type="match status" value="1"/>
</dbReference>
<dbReference type="GO" id="GO:0016853">
    <property type="term" value="F:isomerase activity"/>
    <property type="evidence" value="ECO:0007669"/>
    <property type="project" value="UniProtKB-KW"/>
</dbReference>
<dbReference type="Proteomes" id="UP000306740">
    <property type="component" value="Unassembled WGS sequence"/>
</dbReference>
<dbReference type="InterPro" id="IPR001753">
    <property type="entry name" value="Enoyl-CoA_hydra/iso"/>
</dbReference>
<dbReference type="InterPro" id="IPR029045">
    <property type="entry name" value="ClpP/crotonase-like_dom_sf"/>
</dbReference>
<dbReference type="OrthoDB" id="8452484at2"/>
<evidence type="ECO:0000313" key="1">
    <source>
        <dbReference type="EMBL" id="TNC51328.1"/>
    </source>
</evidence>
<evidence type="ECO:0000313" key="3">
    <source>
        <dbReference type="Proteomes" id="UP000306740"/>
    </source>
</evidence>
<dbReference type="Gene3D" id="3.90.226.10">
    <property type="entry name" value="2-enoyl-CoA Hydratase, Chain A, domain 1"/>
    <property type="match status" value="1"/>
</dbReference>
<dbReference type="RefSeq" id="WP_139085785.1">
    <property type="nucleotide sequence ID" value="NZ_VDFR01000004.1"/>
</dbReference>
<keyword evidence="1" id="KW-0413">Isomerase</keyword>
<dbReference type="CDD" id="cd06558">
    <property type="entry name" value="crotonase-like"/>
    <property type="match status" value="1"/>
</dbReference>
<dbReference type="EMBL" id="VDFR01000009">
    <property type="protein sequence ID" value="TNC51328.1"/>
    <property type="molecule type" value="Genomic_DNA"/>
</dbReference>
<dbReference type="Pfam" id="PF00378">
    <property type="entry name" value="ECH_1"/>
    <property type="match status" value="1"/>
</dbReference>
<name>A0A5C4N320_9ACTN</name>